<dbReference type="GO" id="GO:0008983">
    <property type="term" value="F:protein-glutamate O-methyltransferase activity"/>
    <property type="evidence" value="ECO:0007669"/>
    <property type="project" value="UniProtKB-EC"/>
</dbReference>
<organism evidence="10 11">
    <name type="scientific">Brunnivagina elsteri CCALA 953</name>
    <dbReference type="NCBI Taxonomy" id="987040"/>
    <lineage>
        <taxon>Bacteria</taxon>
        <taxon>Bacillati</taxon>
        <taxon>Cyanobacteriota</taxon>
        <taxon>Cyanophyceae</taxon>
        <taxon>Nostocales</taxon>
        <taxon>Calotrichaceae</taxon>
        <taxon>Brunnivagina</taxon>
    </lineage>
</organism>
<dbReference type="Pfam" id="PF01739">
    <property type="entry name" value="CheR"/>
    <property type="match status" value="1"/>
</dbReference>
<dbReference type="PANTHER" id="PTHR24422:SF10">
    <property type="entry name" value="CHEMOTAXIS PROTEIN METHYLTRANSFERASE 2"/>
    <property type="match status" value="1"/>
</dbReference>
<dbReference type="CDD" id="cd00130">
    <property type="entry name" value="PAS"/>
    <property type="match status" value="2"/>
</dbReference>
<dbReference type="Pfam" id="PF03705">
    <property type="entry name" value="CheR_N"/>
    <property type="match status" value="1"/>
</dbReference>
<protein>
    <recommendedName>
        <fullName evidence="2">protein-glutamate O-methyltransferase</fullName>
        <ecNumber evidence="2">2.1.1.80</ecNumber>
    </recommendedName>
</protein>
<dbReference type="AlphaFoldDB" id="A0A2A2TGI3"/>
<dbReference type="Proteomes" id="UP000218238">
    <property type="component" value="Unassembled WGS sequence"/>
</dbReference>
<dbReference type="SMART" id="SM00091">
    <property type="entry name" value="PAS"/>
    <property type="match status" value="2"/>
</dbReference>
<keyword evidence="4" id="KW-0808">Transferase</keyword>
<dbReference type="Pfam" id="PF00989">
    <property type="entry name" value="PAS"/>
    <property type="match status" value="2"/>
</dbReference>
<keyword evidence="11" id="KW-1185">Reference proteome</keyword>
<dbReference type="InterPro" id="IPR022642">
    <property type="entry name" value="CheR_C"/>
</dbReference>
<dbReference type="PROSITE" id="PS50112">
    <property type="entry name" value="PAS"/>
    <property type="match status" value="1"/>
</dbReference>
<reference evidence="10 11" key="1">
    <citation type="submission" date="2017-08" db="EMBL/GenBank/DDBJ databases">
        <title>Draft genome sequence of filamentous cyanobacterium Calothrix elsteri CCALA 953.</title>
        <authorList>
            <person name="Gagunashvili A.N."/>
            <person name="Elster J."/>
            <person name="Andresson O.S."/>
        </authorList>
    </citation>
    <scope>NUCLEOTIDE SEQUENCE [LARGE SCALE GENOMIC DNA]</scope>
    <source>
        <strain evidence="10 11">CCALA 953</strain>
    </source>
</reference>
<accession>A0A2A2TGI3</accession>
<name>A0A2A2TGI3_9CYAN</name>
<feature type="domain" description="CheR-type methyltransferase" evidence="9">
    <location>
        <begin position="8"/>
        <end position="251"/>
    </location>
</feature>
<evidence type="ECO:0000256" key="6">
    <source>
        <dbReference type="SAM" id="MobiDB-lite"/>
    </source>
</evidence>
<dbReference type="RefSeq" id="WP_095722952.1">
    <property type="nucleotide sequence ID" value="NZ_NTFS01000205.1"/>
</dbReference>
<gene>
    <name evidence="10" type="ORF">CK510_17665</name>
</gene>
<sequence>MLVSNEDEKVFETLLDYLKRTRGFDFAGYKRSTLERRIRKQMQSREVESFGDYLDYLEVHPEEFVELLNTILINVTAFFRDASAWDYLRNQILPQIISDKAADEPIRVWSAGCASGEEAYTIAMILAEALGASQFRQRVKIYATDMDEDALAQARCASYTHQQVKSVPQELQEKYFEPMGNRLVFRADLRRVVIFGRHDLMQDAPISRLDLLVCRNTLMYFNADAQTRILARLHFALNPTGALFLGKAEMLLTHSNLFTPLSLQHRIFAKVAKVNMRDRLLVLAQTGDEEASNRLAVHVRLREAALNAMPIAQLVVDCAGNLAVANLPARLMFGITLQNIGNPLRDLEISYRPVELRSRIEQVYNDRHPIMISDVVRNLPDGNIQYLDVQLTPLQENDDDLLGIAITFENVTSFHNLQTELQRANQELETANEELQSSNEELETTNEELQSTNEELETTNEELQSTNEELETMNEELHSTNEELQTINDELRQRTQELNQLNAFLQSVLASIQAGVVVIDPQFSILSWNQETENLWGLRTEEVKGQSFFNLDIGLPVGKLREAIRACIAGDNHIELEVDATNRRGRSFRCRVTCNPLIGTTGERQGVILVMEEAES</sequence>
<dbReference type="PROSITE" id="PS50113">
    <property type="entry name" value="PAC"/>
    <property type="match status" value="1"/>
</dbReference>
<dbReference type="Gene3D" id="1.10.155.10">
    <property type="entry name" value="Chemotaxis receptor methyltransferase CheR, N-terminal domain"/>
    <property type="match status" value="1"/>
</dbReference>
<evidence type="ECO:0000256" key="2">
    <source>
        <dbReference type="ARBA" id="ARBA00012534"/>
    </source>
</evidence>
<dbReference type="CDD" id="cd02440">
    <property type="entry name" value="AdoMet_MTases"/>
    <property type="match status" value="1"/>
</dbReference>
<comment type="catalytic activity">
    <reaction evidence="1">
        <text>L-glutamyl-[protein] + S-adenosyl-L-methionine = [protein]-L-glutamate 5-O-methyl ester + S-adenosyl-L-homocysteine</text>
        <dbReference type="Rhea" id="RHEA:24452"/>
        <dbReference type="Rhea" id="RHEA-COMP:10208"/>
        <dbReference type="Rhea" id="RHEA-COMP:10311"/>
        <dbReference type="ChEBI" id="CHEBI:29973"/>
        <dbReference type="ChEBI" id="CHEBI:57856"/>
        <dbReference type="ChEBI" id="CHEBI:59789"/>
        <dbReference type="ChEBI" id="CHEBI:82795"/>
        <dbReference type="EC" id="2.1.1.80"/>
    </reaction>
</comment>
<dbReference type="InterPro" id="IPR000700">
    <property type="entry name" value="PAS-assoc_C"/>
</dbReference>
<dbReference type="InterPro" id="IPR050903">
    <property type="entry name" value="Bact_Chemotaxis_MeTrfase"/>
</dbReference>
<feature type="domain" description="PAS" evidence="7">
    <location>
        <begin position="501"/>
        <end position="549"/>
    </location>
</feature>
<evidence type="ECO:0000256" key="1">
    <source>
        <dbReference type="ARBA" id="ARBA00001541"/>
    </source>
</evidence>
<dbReference type="PANTHER" id="PTHR24422">
    <property type="entry name" value="CHEMOTAXIS PROTEIN METHYLTRANSFERASE"/>
    <property type="match status" value="1"/>
</dbReference>
<dbReference type="InterPro" id="IPR000014">
    <property type="entry name" value="PAS"/>
</dbReference>
<dbReference type="GO" id="GO:0006355">
    <property type="term" value="P:regulation of DNA-templated transcription"/>
    <property type="evidence" value="ECO:0007669"/>
    <property type="project" value="InterPro"/>
</dbReference>
<dbReference type="InterPro" id="IPR035965">
    <property type="entry name" value="PAS-like_dom_sf"/>
</dbReference>
<dbReference type="SUPFAM" id="SSF47757">
    <property type="entry name" value="Chemotaxis receptor methyltransferase CheR, N-terminal domain"/>
    <property type="match status" value="1"/>
</dbReference>
<evidence type="ECO:0000256" key="3">
    <source>
        <dbReference type="ARBA" id="ARBA00022603"/>
    </source>
</evidence>
<dbReference type="NCBIfam" id="TIGR00229">
    <property type="entry name" value="sensory_box"/>
    <property type="match status" value="1"/>
</dbReference>
<dbReference type="Gene3D" id="3.30.450.20">
    <property type="entry name" value="PAS domain"/>
    <property type="match status" value="2"/>
</dbReference>
<evidence type="ECO:0000313" key="10">
    <source>
        <dbReference type="EMBL" id="PAX52745.1"/>
    </source>
</evidence>
<dbReference type="EC" id="2.1.1.80" evidence="2"/>
<evidence type="ECO:0000313" key="11">
    <source>
        <dbReference type="Proteomes" id="UP000218238"/>
    </source>
</evidence>
<evidence type="ECO:0000256" key="5">
    <source>
        <dbReference type="ARBA" id="ARBA00022691"/>
    </source>
</evidence>
<keyword evidence="3" id="KW-0489">Methyltransferase</keyword>
<dbReference type="Gene3D" id="1.10.287.620">
    <property type="entry name" value="Helix Hairpins"/>
    <property type="match status" value="1"/>
</dbReference>
<dbReference type="SUPFAM" id="SSF53335">
    <property type="entry name" value="S-adenosyl-L-methionine-dependent methyltransferases"/>
    <property type="match status" value="1"/>
</dbReference>
<evidence type="ECO:0000256" key="4">
    <source>
        <dbReference type="ARBA" id="ARBA00022679"/>
    </source>
</evidence>
<dbReference type="PROSITE" id="PS50123">
    <property type="entry name" value="CHER"/>
    <property type="match status" value="1"/>
</dbReference>
<dbReference type="InterPro" id="IPR036804">
    <property type="entry name" value="CheR_N_sf"/>
</dbReference>
<dbReference type="Gene3D" id="3.40.50.150">
    <property type="entry name" value="Vaccinia Virus protein VP39"/>
    <property type="match status" value="1"/>
</dbReference>
<dbReference type="SUPFAM" id="SSF57997">
    <property type="entry name" value="Tropomyosin"/>
    <property type="match status" value="1"/>
</dbReference>
<feature type="region of interest" description="Disordered" evidence="6">
    <location>
        <begin position="433"/>
        <end position="456"/>
    </location>
</feature>
<dbReference type="GO" id="GO:0032259">
    <property type="term" value="P:methylation"/>
    <property type="evidence" value="ECO:0007669"/>
    <property type="project" value="UniProtKB-KW"/>
</dbReference>
<evidence type="ECO:0000259" key="9">
    <source>
        <dbReference type="PROSITE" id="PS50123"/>
    </source>
</evidence>
<evidence type="ECO:0000259" key="7">
    <source>
        <dbReference type="PROSITE" id="PS50112"/>
    </source>
</evidence>
<dbReference type="EMBL" id="NTFS01000205">
    <property type="protein sequence ID" value="PAX52745.1"/>
    <property type="molecule type" value="Genomic_DNA"/>
</dbReference>
<evidence type="ECO:0000259" key="8">
    <source>
        <dbReference type="PROSITE" id="PS50113"/>
    </source>
</evidence>
<feature type="domain" description="PAC" evidence="8">
    <location>
        <begin position="370"/>
        <end position="423"/>
    </location>
</feature>
<dbReference type="PRINTS" id="PR00996">
    <property type="entry name" value="CHERMTFRASE"/>
</dbReference>
<dbReference type="OrthoDB" id="9799157at2"/>
<keyword evidence="5" id="KW-0949">S-adenosyl-L-methionine</keyword>
<dbReference type="SUPFAM" id="SSF55785">
    <property type="entry name" value="PYP-like sensor domain (PAS domain)"/>
    <property type="match status" value="2"/>
</dbReference>
<dbReference type="InterPro" id="IPR013767">
    <property type="entry name" value="PAS_fold"/>
</dbReference>
<proteinExistence type="predicted"/>
<dbReference type="InterPro" id="IPR029063">
    <property type="entry name" value="SAM-dependent_MTases_sf"/>
</dbReference>
<dbReference type="InterPro" id="IPR022641">
    <property type="entry name" value="CheR_N"/>
</dbReference>
<dbReference type="SMART" id="SM00138">
    <property type="entry name" value="MeTrc"/>
    <property type="match status" value="1"/>
</dbReference>
<comment type="caution">
    <text evidence="10">The sequence shown here is derived from an EMBL/GenBank/DDBJ whole genome shotgun (WGS) entry which is preliminary data.</text>
</comment>
<dbReference type="InterPro" id="IPR000780">
    <property type="entry name" value="CheR_MeTrfase"/>
</dbReference>